<keyword evidence="5 7" id="KW-0687">Ribonucleoprotein</keyword>
<sequence length="97" mass="10840">MPRSVRKGPYVDAHLATKVDKARMESSKKPIKTWSRRSTITPDFVGLTVAVHNGRQHVPLLITENMVGHKLGEFAATRTFKAHSGNRKVTTEETTTK</sequence>
<dbReference type="FunFam" id="3.30.860.10:FF:000001">
    <property type="entry name" value="30S ribosomal protein S19"/>
    <property type="match status" value="1"/>
</dbReference>
<evidence type="ECO:0000256" key="5">
    <source>
        <dbReference type="ARBA" id="ARBA00023274"/>
    </source>
</evidence>
<evidence type="ECO:0000256" key="8">
    <source>
        <dbReference type="RuleBase" id="RU003485"/>
    </source>
</evidence>
<dbReference type="NCBIfam" id="TIGR01050">
    <property type="entry name" value="rpsS_bact"/>
    <property type="match status" value="1"/>
</dbReference>
<dbReference type="Proteomes" id="UP000243180">
    <property type="component" value="Chromosome"/>
</dbReference>
<dbReference type="InterPro" id="IPR002222">
    <property type="entry name" value="Ribosomal_uS19"/>
</dbReference>
<keyword evidence="3 7" id="KW-0694">RNA-binding</keyword>
<keyword evidence="2 7" id="KW-0699">rRNA-binding</keyword>
<evidence type="ECO:0000313" key="9">
    <source>
        <dbReference type="EMBL" id="BAV34581.1"/>
    </source>
</evidence>
<dbReference type="PROSITE" id="PS00323">
    <property type="entry name" value="RIBOSOMAL_S19"/>
    <property type="match status" value="1"/>
</dbReference>
<dbReference type="HAMAP" id="MF_00531">
    <property type="entry name" value="Ribosomal_uS19"/>
    <property type="match status" value="1"/>
</dbReference>
<evidence type="ECO:0000256" key="3">
    <source>
        <dbReference type="ARBA" id="ARBA00022884"/>
    </source>
</evidence>
<dbReference type="AlphaFoldDB" id="A0A1B4XIF4"/>
<proteinExistence type="inferred from homology"/>
<dbReference type="GO" id="GO:0000028">
    <property type="term" value="P:ribosomal small subunit assembly"/>
    <property type="evidence" value="ECO:0007669"/>
    <property type="project" value="TreeGrafter"/>
</dbReference>
<dbReference type="InParanoid" id="A0A1B4XIF4"/>
<evidence type="ECO:0000256" key="1">
    <source>
        <dbReference type="ARBA" id="ARBA00007345"/>
    </source>
</evidence>
<evidence type="ECO:0000313" key="10">
    <source>
        <dbReference type="Proteomes" id="UP000243180"/>
    </source>
</evidence>
<evidence type="ECO:0000256" key="4">
    <source>
        <dbReference type="ARBA" id="ARBA00022980"/>
    </source>
</evidence>
<keyword evidence="4 7" id="KW-0689">Ribosomal protein</keyword>
<protein>
    <recommendedName>
        <fullName evidence="6 7">Small ribosomal subunit protein uS19</fullName>
    </recommendedName>
</protein>
<dbReference type="InterPro" id="IPR023575">
    <property type="entry name" value="Ribosomal_uS19_SF"/>
</dbReference>
<dbReference type="Gene3D" id="3.30.860.10">
    <property type="entry name" value="30s Ribosomal Protein S19, Chain A"/>
    <property type="match status" value="1"/>
</dbReference>
<comment type="function">
    <text evidence="7">Protein S19 forms a complex with S13 that binds strongly to the 16S ribosomal RNA.</text>
</comment>
<evidence type="ECO:0000256" key="2">
    <source>
        <dbReference type="ARBA" id="ARBA00022730"/>
    </source>
</evidence>
<dbReference type="OrthoDB" id="9797833at2"/>
<dbReference type="GO" id="GO:0019843">
    <property type="term" value="F:rRNA binding"/>
    <property type="evidence" value="ECO:0007669"/>
    <property type="project" value="UniProtKB-UniRule"/>
</dbReference>
<dbReference type="GO" id="GO:0015935">
    <property type="term" value="C:small ribosomal subunit"/>
    <property type="evidence" value="ECO:0007669"/>
    <property type="project" value="InterPro"/>
</dbReference>
<gene>
    <name evidence="7" type="primary">rpsS</name>
    <name evidence="9" type="ORF">SCL_2293</name>
</gene>
<dbReference type="InterPro" id="IPR005732">
    <property type="entry name" value="Ribosomal_uS19_bac-type"/>
</dbReference>
<dbReference type="EMBL" id="AP014879">
    <property type="protein sequence ID" value="BAV34581.1"/>
    <property type="molecule type" value="Genomic_DNA"/>
</dbReference>
<dbReference type="GO" id="GO:0003735">
    <property type="term" value="F:structural constituent of ribosome"/>
    <property type="evidence" value="ECO:0007669"/>
    <property type="project" value="InterPro"/>
</dbReference>
<dbReference type="FunCoup" id="A0A1B4XIF4">
    <property type="interactions" value="550"/>
</dbReference>
<organism evidence="9 10">
    <name type="scientific">Sulfuricaulis limicola</name>
    <dbReference type="NCBI Taxonomy" id="1620215"/>
    <lineage>
        <taxon>Bacteria</taxon>
        <taxon>Pseudomonadati</taxon>
        <taxon>Pseudomonadota</taxon>
        <taxon>Gammaproteobacteria</taxon>
        <taxon>Acidiferrobacterales</taxon>
        <taxon>Acidiferrobacteraceae</taxon>
        <taxon>Sulfuricaulis</taxon>
    </lineage>
</organism>
<dbReference type="PANTHER" id="PTHR11880">
    <property type="entry name" value="RIBOSOMAL PROTEIN S19P FAMILY MEMBER"/>
    <property type="match status" value="1"/>
</dbReference>
<dbReference type="KEGG" id="slim:SCL_2293"/>
<name>A0A1B4XIF4_9GAMM</name>
<comment type="similarity">
    <text evidence="1 7 8">Belongs to the universal ribosomal protein uS19 family.</text>
</comment>
<dbReference type="PIRSF" id="PIRSF002144">
    <property type="entry name" value="Ribosomal_S19"/>
    <property type="match status" value="1"/>
</dbReference>
<reference evidence="9 10" key="1">
    <citation type="submission" date="2015-05" db="EMBL/GenBank/DDBJ databases">
        <title>Complete genome sequence of a sulfur-oxidizing gammaproteobacterium strain HA5.</title>
        <authorList>
            <person name="Miura A."/>
            <person name="Kojima H."/>
            <person name="Fukui M."/>
        </authorList>
    </citation>
    <scope>NUCLEOTIDE SEQUENCE [LARGE SCALE GENOMIC DNA]</scope>
    <source>
        <strain evidence="9 10">HA5</strain>
    </source>
</reference>
<evidence type="ECO:0000256" key="7">
    <source>
        <dbReference type="HAMAP-Rule" id="MF_00531"/>
    </source>
</evidence>
<dbReference type="PRINTS" id="PR00975">
    <property type="entry name" value="RIBOSOMALS19"/>
</dbReference>
<dbReference type="PANTHER" id="PTHR11880:SF8">
    <property type="entry name" value="SMALL RIBOSOMAL SUBUNIT PROTEIN US19M"/>
    <property type="match status" value="1"/>
</dbReference>
<keyword evidence="10" id="KW-1185">Reference proteome</keyword>
<dbReference type="SUPFAM" id="SSF54570">
    <property type="entry name" value="Ribosomal protein S19"/>
    <property type="match status" value="1"/>
</dbReference>
<dbReference type="GO" id="GO:0005737">
    <property type="term" value="C:cytoplasm"/>
    <property type="evidence" value="ECO:0007669"/>
    <property type="project" value="UniProtKB-ARBA"/>
</dbReference>
<dbReference type="Pfam" id="PF00203">
    <property type="entry name" value="Ribosomal_S19"/>
    <property type="match status" value="1"/>
</dbReference>
<accession>A0A1B4XIF4</accession>
<dbReference type="InterPro" id="IPR020934">
    <property type="entry name" value="Ribosomal_uS19_CS"/>
</dbReference>
<evidence type="ECO:0000256" key="6">
    <source>
        <dbReference type="ARBA" id="ARBA00035163"/>
    </source>
</evidence>
<dbReference type="GO" id="GO:0006412">
    <property type="term" value="P:translation"/>
    <property type="evidence" value="ECO:0007669"/>
    <property type="project" value="UniProtKB-UniRule"/>
</dbReference>
<dbReference type="RefSeq" id="WP_096361308.1">
    <property type="nucleotide sequence ID" value="NZ_AP014879.1"/>
</dbReference>